<dbReference type="OrthoDB" id="9800897at2"/>
<reference evidence="4 5" key="1">
    <citation type="submission" date="2018-03" db="EMBL/GenBank/DDBJ databases">
        <title>Ahniella affigens gen. nov., sp. nov., a gammaproteobacterium isolated from sandy soil near a stream.</title>
        <authorList>
            <person name="Ko Y."/>
            <person name="Kim J.-H."/>
        </authorList>
    </citation>
    <scope>NUCLEOTIDE SEQUENCE [LARGE SCALE GENOMIC DNA]</scope>
    <source>
        <strain evidence="4 5">D13</strain>
    </source>
</reference>
<feature type="modified residue" description="4-aspartylphosphate" evidence="2">
    <location>
        <position position="52"/>
    </location>
</feature>
<gene>
    <name evidence="4" type="ORF">C7S18_16490</name>
</gene>
<keyword evidence="5" id="KW-1185">Reference proteome</keyword>
<dbReference type="PANTHER" id="PTHR44591">
    <property type="entry name" value="STRESS RESPONSE REGULATOR PROTEIN 1"/>
    <property type="match status" value="1"/>
</dbReference>
<dbReference type="RefSeq" id="WP_106892607.1">
    <property type="nucleotide sequence ID" value="NZ_CP027860.1"/>
</dbReference>
<dbReference type="KEGG" id="xba:C7S18_16490"/>
<feature type="domain" description="Response regulatory" evidence="3">
    <location>
        <begin position="3"/>
        <end position="119"/>
    </location>
</feature>
<dbReference type="GO" id="GO:0000160">
    <property type="term" value="P:phosphorelay signal transduction system"/>
    <property type="evidence" value="ECO:0007669"/>
    <property type="project" value="InterPro"/>
</dbReference>
<dbReference type="EMBL" id="CP027860">
    <property type="protein sequence ID" value="AVP98687.1"/>
    <property type="molecule type" value="Genomic_DNA"/>
</dbReference>
<dbReference type="PROSITE" id="PS50110">
    <property type="entry name" value="RESPONSE_REGULATORY"/>
    <property type="match status" value="1"/>
</dbReference>
<accession>A0A2P1PV06</accession>
<dbReference type="InterPro" id="IPR050595">
    <property type="entry name" value="Bact_response_regulator"/>
</dbReference>
<evidence type="ECO:0000313" key="5">
    <source>
        <dbReference type="Proteomes" id="UP000241074"/>
    </source>
</evidence>
<dbReference type="PANTHER" id="PTHR44591:SF20">
    <property type="entry name" value="PROTEIN PILH"/>
    <property type="match status" value="1"/>
</dbReference>
<reference evidence="4 5" key="2">
    <citation type="submission" date="2018-03" db="EMBL/GenBank/DDBJ databases">
        <authorList>
            <person name="Keele B.F."/>
        </authorList>
    </citation>
    <scope>NUCLEOTIDE SEQUENCE [LARGE SCALE GENOMIC DNA]</scope>
    <source>
        <strain evidence="4 5">D13</strain>
    </source>
</reference>
<evidence type="ECO:0000256" key="2">
    <source>
        <dbReference type="PROSITE-ProRule" id="PRU00169"/>
    </source>
</evidence>
<name>A0A2P1PV06_9GAMM</name>
<dbReference type="Gene3D" id="3.40.50.2300">
    <property type="match status" value="1"/>
</dbReference>
<dbReference type="SMART" id="SM00448">
    <property type="entry name" value="REC"/>
    <property type="match status" value="1"/>
</dbReference>
<evidence type="ECO:0000259" key="3">
    <source>
        <dbReference type="PROSITE" id="PS50110"/>
    </source>
</evidence>
<evidence type="ECO:0000313" key="4">
    <source>
        <dbReference type="EMBL" id="AVP98687.1"/>
    </source>
</evidence>
<organism evidence="4 5">
    <name type="scientific">Ahniella affigens</name>
    <dbReference type="NCBI Taxonomy" id="2021234"/>
    <lineage>
        <taxon>Bacteria</taxon>
        <taxon>Pseudomonadati</taxon>
        <taxon>Pseudomonadota</taxon>
        <taxon>Gammaproteobacteria</taxon>
        <taxon>Lysobacterales</taxon>
        <taxon>Rhodanobacteraceae</taxon>
        <taxon>Ahniella</taxon>
    </lineage>
</organism>
<dbReference type="InterPro" id="IPR001789">
    <property type="entry name" value="Sig_transdc_resp-reg_receiver"/>
</dbReference>
<dbReference type="InterPro" id="IPR011006">
    <property type="entry name" value="CheY-like_superfamily"/>
</dbReference>
<evidence type="ECO:0000256" key="1">
    <source>
        <dbReference type="ARBA" id="ARBA00022553"/>
    </source>
</evidence>
<dbReference type="SUPFAM" id="SSF52172">
    <property type="entry name" value="CheY-like"/>
    <property type="match status" value="1"/>
</dbReference>
<protein>
    <submittedName>
        <fullName evidence="4">Two-component system response regulator</fullName>
    </submittedName>
</protein>
<proteinExistence type="predicted"/>
<dbReference type="Proteomes" id="UP000241074">
    <property type="component" value="Chromosome"/>
</dbReference>
<keyword evidence="1 2" id="KW-0597">Phosphoprotein</keyword>
<dbReference type="Pfam" id="PF00072">
    <property type="entry name" value="Response_reg"/>
    <property type="match status" value="1"/>
</dbReference>
<sequence length="119" mass="12810">MSKILIVDDSAAQLASLRTLLEQHGYLTITASTGTEAVQKAGSEGPKAILMDIVMPDMDGYEACRLLQANASTKTIPVVFVSTKNQKADQLWAKMQGGKALISKPYQPQEILDALKAFA</sequence>
<dbReference type="AlphaFoldDB" id="A0A2P1PV06"/>